<accession>A0A835LWP9</accession>
<dbReference type="Proteomes" id="UP000631114">
    <property type="component" value="Unassembled WGS sequence"/>
</dbReference>
<comment type="caution">
    <text evidence="1">The sequence shown here is derived from an EMBL/GenBank/DDBJ whole genome shotgun (WGS) entry which is preliminary data.</text>
</comment>
<reference evidence="1 2" key="1">
    <citation type="submission" date="2020-10" db="EMBL/GenBank/DDBJ databases">
        <title>The Coptis chinensis genome and diversification of protoberbering-type alkaloids.</title>
        <authorList>
            <person name="Wang B."/>
            <person name="Shu S."/>
            <person name="Song C."/>
            <person name="Liu Y."/>
        </authorList>
    </citation>
    <scope>NUCLEOTIDE SEQUENCE [LARGE SCALE GENOMIC DNA]</scope>
    <source>
        <strain evidence="1">HL-2020</strain>
        <tissue evidence="1">Leaf</tissue>
    </source>
</reference>
<evidence type="ECO:0000313" key="2">
    <source>
        <dbReference type="Proteomes" id="UP000631114"/>
    </source>
</evidence>
<dbReference type="AlphaFoldDB" id="A0A835LWP9"/>
<dbReference type="EMBL" id="JADFTS010000004">
    <property type="protein sequence ID" value="KAF9607762.1"/>
    <property type="molecule type" value="Genomic_DNA"/>
</dbReference>
<evidence type="ECO:0000313" key="1">
    <source>
        <dbReference type="EMBL" id="KAF9607762.1"/>
    </source>
</evidence>
<proteinExistence type="predicted"/>
<organism evidence="1 2">
    <name type="scientific">Coptis chinensis</name>
    <dbReference type="NCBI Taxonomy" id="261450"/>
    <lineage>
        <taxon>Eukaryota</taxon>
        <taxon>Viridiplantae</taxon>
        <taxon>Streptophyta</taxon>
        <taxon>Embryophyta</taxon>
        <taxon>Tracheophyta</taxon>
        <taxon>Spermatophyta</taxon>
        <taxon>Magnoliopsida</taxon>
        <taxon>Ranunculales</taxon>
        <taxon>Ranunculaceae</taxon>
        <taxon>Coptidoideae</taxon>
        <taxon>Coptis</taxon>
    </lineage>
</organism>
<name>A0A835LWP9_9MAGN</name>
<dbReference type="OrthoDB" id="1902587at2759"/>
<sequence>MCMVLLADHTGPEGSIDWYEGWSIHIFKVTARTEAVFEENVYFPHLQSLVDRLVLLQVGYLITSSLVFCFAGKRRALIPPSVGYVSESLQPIPEEFGHRRRILSHQNESLIFEVQVLKVSS</sequence>
<gene>
    <name evidence="1" type="ORF">IFM89_000109</name>
</gene>
<protein>
    <recommendedName>
        <fullName evidence="3">Peptidylprolyl isomerase</fullName>
    </recommendedName>
</protein>
<keyword evidence="2" id="KW-1185">Reference proteome</keyword>
<evidence type="ECO:0008006" key="3">
    <source>
        <dbReference type="Google" id="ProtNLM"/>
    </source>
</evidence>